<keyword evidence="6" id="KW-0732">Signal</keyword>
<dbReference type="InterPro" id="IPR031329">
    <property type="entry name" value="NEUT/ALK_ceramidase_N"/>
</dbReference>
<feature type="domain" description="Neutral/alkaline non-lysosomal ceramidase N-terminal" evidence="7">
    <location>
        <begin position="57"/>
        <end position="594"/>
    </location>
</feature>
<dbReference type="GO" id="GO:0016020">
    <property type="term" value="C:membrane"/>
    <property type="evidence" value="ECO:0007669"/>
    <property type="project" value="GOC"/>
</dbReference>
<feature type="binding site" evidence="4">
    <location>
        <position position="525"/>
    </location>
    <ligand>
        <name>Zn(2+)</name>
        <dbReference type="ChEBI" id="CHEBI:29105"/>
    </ligand>
</feature>
<dbReference type="Pfam" id="PF04734">
    <property type="entry name" value="Ceramidase_alk"/>
    <property type="match status" value="1"/>
</dbReference>
<dbReference type="PANTHER" id="PTHR12670:SF1">
    <property type="entry name" value="NEUTRAL CERAMIDASE"/>
    <property type="match status" value="1"/>
</dbReference>
<dbReference type="GO" id="GO:0005576">
    <property type="term" value="C:extracellular region"/>
    <property type="evidence" value="ECO:0007669"/>
    <property type="project" value="TreeGrafter"/>
</dbReference>
<proteinExistence type="inferred from homology"/>
<dbReference type="Proteomes" id="UP000242791">
    <property type="component" value="Unassembled WGS sequence"/>
</dbReference>
<evidence type="ECO:0000256" key="2">
    <source>
        <dbReference type="ARBA" id="ARBA00022801"/>
    </source>
</evidence>
<dbReference type="Pfam" id="PF17048">
    <property type="entry name" value="Ceramidse_alk_C"/>
    <property type="match status" value="1"/>
</dbReference>
<evidence type="ECO:0000256" key="5">
    <source>
        <dbReference type="RuleBase" id="RU366019"/>
    </source>
</evidence>
<dbReference type="Gene3D" id="2.60.40.2300">
    <property type="entry name" value="Neutral/alkaline non-lysosomal ceramidase, C-terminal domain"/>
    <property type="match status" value="1"/>
</dbReference>
<sequence length="777" mass="85152">MARGGILAGLLGSLTCVLALLHFVFFVEDTQPSPWYSSKTSAYSGRSQQPDAEDDVFLLGTGKADITGQVPPVERLFGCIGPVVELNLMGYADINQVGTGLRQRIYSRAFIVGSTRNPDERFVYLVLDNAMGDTAIRQGILDGLKALGGEYTRYGKMNVAVTGTHSHAGPGAWLNYLLPQITSLGFDKQSYRAIVDGALLSIKRAHENLAPGRLSFGSIEVEGGAINRSPSAYIANPEEEKKRYNSDVDKTLTLLKFDRLADQKTIGILTFYPVHGTSLFGNNTLIAGDNKGVAAYLFERSVQDDAKYADDFVAGFSQSNVGDTSPNTLGAWCEDGSGLQCTFRESTCGGKTTTCHGRGPYFREMDQGAKSCFENGRRQFAAAKDLVAKMKSTGVTIRGADNVAALHTFQDFSNFTFTSPLDPSRDNLNTCYASLGFSFAAGTTDGPGVFDFTQNATDGSTKNPFWYFARDLLHAPSKKQKKCQEPKIILLDVGGSKLPYAWSPNIVDVQLFRVGQMVIIVSPGEASTMAGRRWKEAISKSATEVLGISNPITVLGGPGNTYVHYITTEEEYGVQRYEGASTLHGPHTLAAHMNLTLTYLPYLKDAPSRKKLPPFPAGPSPPIHTDISYSFITPVIYDTTPIQKKFGDVISSPDKSKTYKPGDTVKTKFIGANPRNNLRLEGSYTAVEYSAPGSKSWEVVRDDFDWTLVYHWKRTNPVLGTSEVTVEWLIDDDFYSVGNSRKLKSGTYRMRYFGDWKKINGDITQFEGIGETFQVQV</sequence>
<dbReference type="InterPro" id="IPR006823">
    <property type="entry name" value="Ceramidase_alk"/>
</dbReference>
<organism evidence="9 10">
    <name type="scientific">Blastomyces percursus</name>
    <dbReference type="NCBI Taxonomy" id="1658174"/>
    <lineage>
        <taxon>Eukaryota</taxon>
        <taxon>Fungi</taxon>
        <taxon>Dikarya</taxon>
        <taxon>Ascomycota</taxon>
        <taxon>Pezizomycotina</taxon>
        <taxon>Eurotiomycetes</taxon>
        <taxon>Eurotiomycetidae</taxon>
        <taxon>Onygenales</taxon>
        <taxon>Ajellomycetaceae</taxon>
        <taxon>Blastomyces</taxon>
    </lineage>
</organism>
<evidence type="ECO:0000256" key="1">
    <source>
        <dbReference type="ARBA" id="ARBA00009835"/>
    </source>
</evidence>
<dbReference type="InterPro" id="IPR038445">
    <property type="entry name" value="NCDase_C_sf"/>
</dbReference>
<evidence type="ECO:0000313" key="10">
    <source>
        <dbReference type="Proteomes" id="UP000242791"/>
    </source>
</evidence>
<protein>
    <recommendedName>
        <fullName evidence="5">Neutral ceramidase</fullName>
        <ecNumber evidence="5">3.5.1.23</ecNumber>
    </recommendedName>
</protein>
<gene>
    <name evidence="9" type="ORF">ACJ73_07439</name>
</gene>
<keyword evidence="5" id="KW-0443">Lipid metabolism</keyword>
<comment type="similarity">
    <text evidence="1 5">Belongs to the neutral ceramidase family.</text>
</comment>
<feature type="binding site" evidence="4">
    <location>
        <position position="275"/>
    </location>
    <ligand>
        <name>Zn(2+)</name>
        <dbReference type="ChEBI" id="CHEBI:29105"/>
    </ligand>
</feature>
<dbReference type="GO" id="GO:0042759">
    <property type="term" value="P:long-chain fatty acid biosynthetic process"/>
    <property type="evidence" value="ECO:0007669"/>
    <property type="project" value="TreeGrafter"/>
</dbReference>
<dbReference type="PANTHER" id="PTHR12670">
    <property type="entry name" value="CERAMIDASE"/>
    <property type="match status" value="1"/>
</dbReference>
<dbReference type="STRING" id="1658174.A0A1J9QYE9"/>
<evidence type="ECO:0000256" key="4">
    <source>
        <dbReference type="PIRSR" id="PIRSR606823-2"/>
    </source>
</evidence>
<evidence type="ECO:0000259" key="7">
    <source>
        <dbReference type="Pfam" id="PF04734"/>
    </source>
</evidence>
<keyword evidence="4" id="KW-0479">Metal-binding</keyword>
<comment type="catalytic activity">
    <reaction evidence="5">
        <text>an N-acylsphing-4-enine + H2O = sphing-4-enine + a fatty acid</text>
        <dbReference type="Rhea" id="RHEA:20856"/>
        <dbReference type="ChEBI" id="CHEBI:15377"/>
        <dbReference type="ChEBI" id="CHEBI:28868"/>
        <dbReference type="ChEBI" id="CHEBI:52639"/>
        <dbReference type="ChEBI" id="CHEBI:57756"/>
        <dbReference type="EC" id="3.5.1.23"/>
    </reaction>
</comment>
<feature type="signal peptide" evidence="6">
    <location>
        <begin position="1"/>
        <end position="19"/>
    </location>
</feature>
<dbReference type="GO" id="GO:0017040">
    <property type="term" value="F:N-acylsphingosine amidohydrolase activity"/>
    <property type="evidence" value="ECO:0007669"/>
    <property type="project" value="UniProtKB-UniRule"/>
</dbReference>
<dbReference type="EMBL" id="LGTZ01001503">
    <property type="protein sequence ID" value="OJD21223.1"/>
    <property type="molecule type" value="Genomic_DNA"/>
</dbReference>
<dbReference type="VEuPathDB" id="FungiDB:ACJ73_07439"/>
<keyword evidence="4" id="KW-0862">Zinc</keyword>
<dbReference type="GO" id="GO:0046512">
    <property type="term" value="P:sphingosine biosynthetic process"/>
    <property type="evidence" value="ECO:0007669"/>
    <property type="project" value="TreeGrafter"/>
</dbReference>
<dbReference type="InterPro" id="IPR031331">
    <property type="entry name" value="NEUT/ALK_ceramidase_C"/>
</dbReference>
<dbReference type="GO" id="GO:0046872">
    <property type="term" value="F:metal ion binding"/>
    <property type="evidence" value="ECO:0007669"/>
    <property type="project" value="UniProtKB-KW"/>
</dbReference>
<keyword evidence="2 5" id="KW-0378">Hydrolase</keyword>
<feature type="binding site" evidence="4">
    <location>
        <position position="565"/>
    </location>
    <ligand>
        <name>Zn(2+)</name>
        <dbReference type="ChEBI" id="CHEBI:29105"/>
    </ligand>
</feature>
<evidence type="ECO:0000259" key="8">
    <source>
        <dbReference type="Pfam" id="PF17048"/>
    </source>
</evidence>
<dbReference type="GO" id="GO:0046514">
    <property type="term" value="P:ceramide catabolic process"/>
    <property type="evidence" value="ECO:0007669"/>
    <property type="project" value="InterPro"/>
</dbReference>
<comment type="cofactor">
    <cofactor evidence="4">
        <name>Zn(2+)</name>
        <dbReference type="ChEBI" id="CHEBI:29105"/>
    </cofactor>
    <text evidence="4">Binds 1 zinc ion per subunit.</text>
</comment>
<dbReference type="OrthoDB" id="191371at2759"/>
<dbReference type="EC" id="3.5.1.23" evidence="5"/>
<evidence type="ECO:0000256" key="6">
    <source>
        <dbReference type="SAM" id="SignalP"/>
    </source>
</evidence>
<dbReference type="AlphaFoldDB" id="A0A1J9QYE9"/>
<evidence type="ECO:0000256" key="3">
    <source>
        <dbReference type="PIRSR" id="PIRSR606823-1"/>
    </source>
</evidence>
<evidence type="ECO:0000313" key="9">
    <source>
        <dbReference type="EMBL" id="OJD21223.1"/>
    </source>
</evidence>
<name>A0A1J9QYE9_9EURO</name>
<feature type="chain" id="PRO_5009656570" description="Neutral ceramidase" evidence="6">
    <location>
        <begin position="20"/>
        <end position="777"/>
    </location>
</feature>
<feature type="binding site" evidence="4">
    <location>
        <position position="165"/>
    </location>
    <ligand>
        <name>Zn(2+)</name>
        <dbReference type="ChEBI" id="CHEBI:29105"/>
    </ligand>
</feature>
<accession>A0A1J9QYE9</accession>
<reference evidence="9 10" key="1">
    <citation type="submission" date="2015-08" db="EMBL/GenBank/DDBJ databases">
        <title>Emmonsia species relationships and genome sequence.</title>
        <authorList>
            <person name="Cuomo C.A."/>
            <person name="Schwartz I.S."/>
            <person name="Kenyon C."/>
            <person name="De Hoog G.S."/>
            <person name="Govender N.P."/>
            <person name="Botha A."/>
            <person name="Moreno L."/>
            <person name="De Vries M."/>
            <person name="Munoz J.F."/>
            <person name="Stielow J.B."/>
        </authorList>
    </citation>
    <scope>NUCLEOTIDE SEQUENCE [LARGE SCALE GENOMIC DNA]</scope>
    <source>
        <strain evidence="9 10">EI222</strain>
    </source>
</reference>
<dbReference type="FunFam" id="2.60.40.2300:FF:000004">
    <property type="entry name" value="Neutral/alkaline nonlysosomal ceramidase, putative"/>
    <property type="match status" value="1"/>
</dbReference>
<keyword evidence="5" id="KW-0746">Sphingolipid metabolism</keyword>
<feature type="domain" description="Neutral/alkaline non-lysosomal ceramidase C-terminal" evidence="8">
    <location>
        <begin position="599"/>
        <end position="775"/>
    </location>
</feature>
<keyword evidence="10" id="KW-1185">Reference proteome</keyword>
<feature type="active site" description="Nucleophile" evidence="3">
    <location>
        <position position="325"/>
    </location>
</feature>
<comment type="caution">
    <text evidence="9">The sequence shown here is derived from an EMBL/GenBank/DDBJ whole genome shotgun (WGS) entry which is preliminary data.</text>
</comment>